<organism evidence="1 2">
    <name type="scientific">Arthrobotrys musiformis</name>
    <dbReference type="NCBI Taxonomy" id="47236"/>
    <lineage>
        <taxon>Eukaryota</taxon>
        <taxon>Fungi</taxon>
        <taxon>Dikarya</taxon>
        <taxon>Ascomycota</taxon>
        <taxon>Pezizomycotina</taxon>
        <taxon>Orbiliomycetes</taxon>
        <taxon>Orbiliales</taxon>
        <taxon>Orbiliaceae</taxon>
        <taxon>Arthrobotrys</taxon>
    </lineage>
</organism>
<sequence length="1096" mass="125674">MEKYIKIASKDTYSQALVPVVKAPSKTPQLKNPKKRARRCPRLDDDEIKEEMRFLYQVMSLKPNEIAERINESHNLTVTSYQVRDKLSKLGYKKRLGPQQSEVIYRHLVKRRGTGKESEVIIGGIRTISREKLLRSMARNLKATQHYHISKGVGNELGPTELPENIQMCTPKAFNEMFLPLALAPVPRHIPLSVLYSLPIWEFGRVLAKIDIRYPDIYNGNLKITAHQSIPHSPLLRLIIYSISNDIRQTRVPHKMVLLNKVTEFNLQEPLKVLLSNNSVSIRAVCERLLPWLYIIGEYEIVEFIRGIHGIKLDRYQALHGFVGYIALGTGYFESTSRSFDHILVEVKAEKDLARLEMAIEDIEETNTIPESFDHLKALFIASWLVRRDLSLFVRMWDQKKNPAFRQWRHALKYVCDGIRTPLPAGDQNQIKLLLSLGFHRDRWTMTLWAILRDNYDLAKIFLEHFNLISIEEEKNDIASLNPGSQEGPKFAWERLKIPLFYQLVVMAVVFDGVYQIQSHRPGCLLDQQQRAWKSFFEHGTSATTTLEAKLNLGLMLAEFEDYRYCILRLLVEMVFLNLEMADYVAQVIKWANFSITQAADLLPFWDEGLIPPQRPCGCPNAYKLYEAEHPFPGDPWRRCSTRVPQEFARLGADLTRTGFWRAHFWYFLDQDLNCAYYLQRYGKILWHFKNFLRCPGMVNSALELPTRRLSDEYCKVFGFGNHGPLKPIALALFLRTPYFFLWLLEFGAHIPEYLLSTENSHQAQSQFNKEFMEACRNRDYRAISTLWRCRIEPVDTGETDPFKFESRQIGIHLAKWQFDHAARIAIQSQNRLFRISLFLSICGAMKERKGKCSTEMKSLRSILDAGISLGSGNTVLHDPGFAAYNHSYKNCLRNAICCNNIELVEMLLEYETQLDLRNQGSSLKPYPGCPLCPGKDGYIYYAAEYSLESLKRLIEHGFDINGYICGCPASESPQVRGEALSGALCSGNMANLVFVLQNGADIYAPSFLTPTSAIEAAAWRGHLDAMALMLSVDPNSYHLVLRSRAAAKDNPWAHGYIVDYIRNWKPRSEAVLLNQKTTVEGISDFTPIALSGGFS</sequence>
<evidence type="ECO:0000313" key="2">
    <source>
        <dbReference type="Proteomes" id="UP001370758"/>
    </source>
</evidence>
<gene>
    <name evidence="1" type="ORF">TWF481_009205</name>
</gene>
<evidence type="ECO:0000313" key="1">
    <source>
        <dbReference type="EMBL" id="KAK6501363.1"/>
    </source>
</evidence>
<keyword evidence="2" id="KW-1185">Reference proteome</keyword>
<accession>A0AAV9W2Y9</accession>
<dbReference type="Gene3D" id="1.25.40.20">
    <property type="entry name" value="Ankyrin repeat-containing domain"/>
    <property type="match status" value="1"/>
</dbReference>
<comment type="caution">
    <text evidence="1">The sequence shown here is derived from an EMBL/GenBank/DDBJ whole genome shotgun (WGS) entry which is preliminary data.</text>
</comment>
<dbReference type="InterPro" id="IPR036770">
    <property type="entry name" value="Ankyrin_rpt-contain_sf"/>
</dbReference>
<dbReference type="AlphaFoldDB" id="A0AAV9W2Y9"/>
<name>A0AAV9W2Y9_9PEZI</name>
<evidence type="ECO:0008006" key="3">
    <source>
        <dbReference type="Google" id="ProtNLM"/>
    </source>
</evidence>
<dbReference type="EMBL" id="JAVHJL010000006">
    <property type="protein sequence ID" value="KAK6501363.1"/>
    <property type="molecule type" value="Genomic_DNA"/>
</dbReference>
<protein>
    <recommendedName>
        <fullName evidence="3">Clr5 domain-containing protein</fullName>
    </recommendedName>
</protein>
<reference evidence="1 2" key="1">
    <citation type="submission" date="2023-08" db="EMBL/GenBank/DDBJ databases">
        <authorList>
            <person name="Palmer J.M."/>
        </authorList>
    </citation>
    <scope>NUCLEOTIDE SEQUENCE [LARGE SCALE GENOMIC DNA]</scope>
    <source>
        <strain evidence="1 2">TWF481</strain>
    </source>
</reference>
<proteinExistence type="predicted"/>
<dbReference type="SUPFAM" id="SSF48403">
    <property type="entry name" value="Ankyrin repeat"/>
    <property type="match status" value="1"/>
</dbReference>
<dbReference type="Proteomes" id="UP001370758">
    <property type="component" value="Unassembled WGS sequence"/>
</dbReference>